<dbReference type="Proteomes" id="UP000076577">
    <property type="component" value="Unassembled WGS sequence"/>
</dbReference>
<feature type="transmembrane region" description="Helical" evidence="1">
    <location>
        <begin position="30"/>
        <end position="58"/>
    </location>
</feature>
<evidence type="ECO:0000313" key="3">
    <source>
        <dbReference type="Proteomes" id="UP000076577"/>
    </source>
</evidence>
<keyword evidence="1" id="KW-0472">Membrane</keyword>
<keyword evidence="3" id="KW-1185">Reference proteome</keyword>
<name>A0A165XFH7_9HYPH</name>
<dbReference type="Gene3D" id="2.160.20.80">
    <property type="entry name" value="E3 ubiquitin-protein ligase SopA"/>
    <property type="match status" value="1"/>
</dbReference>
<evidence type="ECO:0000313" key="2">
    <source>
        <dbReference type="EMBL" id="KZL17658.1"/>
    </source>
</evidence>
<sequence>MKSEKLTFWDWIHLKKNPDFSSVRWLGSSIGAVLFAAMIMVFLISLVGLVLLCLAFIGLGPYAGDPTGGAIRNIGLVLAATFAAPFLVWRSIVAQQNADVALQSQITDRINKAVEGLGTEKTVREIIETPRYKSVDDKWQVGEDGNPMPAVHPDGTSIVDRETYEQSVPNLEVRIGAIYALERIAQDSLRDHIQIMEILCAYVRENAPVTSLEPSEPPFKFAIPRTDIQAAISVIGRRSEQQIQLEWGQEFRLDLRKTDLSGVNFNKGEFSAAIFIRSRLEAANFRESQLKGSLLSGSLLNYADFFRAELRGTSFDHAILNRPIPPTGSVVPAFADAATLNLANIYGISLVAADIRAVDYLGGPTDTNRTFGTKDTQLHPNLEFKRKLHANPLRKIRVLKRKGEIDEARLLETELYNNENFVDWAPHDHTDLAVSHLYGEFLNRLELTGWPYQG</sequence>
<dbReference type="PANTHER" id="PTHR14136">
    <property type="entry name" value="BTB_POZ DOMAIN-CONTAINING PROTEIN KCTD9"/>
    <property type="match status" value="1"/>
</dbReference>
<accession>A0A165XFH7</accession>
<dbReference type="PATRIC" id="fig|989403.3.peg.3209"/>
<protein>
    <submittedName>
        <fullName evidence="2">Pentapeptide repeats (8 copies)</fullName>
    </submittedName>
</protein>
<comment type="caution">
    <text evidence="2">The sequence shown here is derived from an EMBL/GenBank/DDBJ whole genome shotgun (WGS) entry which is preliminary data.</text>
</comment>
<dbReference type="OrthoDB" id="7837851at2"/>
<dbReference type="EMBL" id="LMCB01000030">
    <property type="protein sequence ID" value="KZL17658.1"/>
    <property type="molecule type" value="Genomic_DNA"/>
</dbReference>
<evidence type="ECO:0000256" key="1">
    <source>
        <dbReference type="SAM" id="Phobius"/>
    </source>
</evidence>
<dbReference type="STRING" id="989403.SAMN05421798_11088"/>
<organism evidence="2 3">
    <name type="scientific">Pseudovibrio axinellae</name>
    <dbReference type="NCBI Taxonomy" id="989403"/>
    <lineage>
        <taxon>Bacteria</taxon>
        <taxon>Pseudomonadati</taxon>
        <taxon>Pseudomonadota</taxon>
        <taxon>Alphaproteobacteria</taxon>
        <taxon>Hyphomicrobiales</taxon>
        <taxon>Stappiaceae</taxon>
        <taxon>Pseudovibrio</taxon>
    </lineage>
</organism>
<dbReference type="SUPFAM" id="SSF141571">
    <property type="entry name" value="Pentapeptide repeat-like"/>
    <property type="match status" value="1"/>
</dbReference>
<dbReference type="Pfam" id="PF00805">
    <property type="entry name" value="Pentapeptide"/>
    <property type="match status" value="1"/>
</dbReference>
<proteinExistence type="predicted"/>
<gene>
    <name evidence="2" type="ORF">PsAD2_02994</name>
</gene>
<dbReference type="InterPro" id="IPR051082">
    <property type="entry name" value="Pentapeptide-BTB/POZ_domain"/>
</dbReference>
<dbReference type="PANTHER" id="PTHR14136:SF17">
    <property type="entry name" value="BTB_POZ DOMAIN-CONTAINING PROTEIN KCTD9"/>
    <property type="match status" value="1"/>
</dbReference>
<dbReference type="RefSeq" id="WP_068007425.1">
    <property type="nucleotide sequence ID" value="NZ_FOFM01000010.1"/>
</dbReference>
<dbReference type="InterPro" id="IPR001646">
    <property type="entry name" value="5peptide_repeat"/>
</dbReference>
<feature type="transmembrane region" description="Helical" evidence="1">
    <location>
        <begin position="70"/>
        <end position="89"/>
    </location>
</feature>
<dbReference type="AlphaFoldDB" id="A0A165XFH7"/>
<keyword evidence="1" id="KW-1133">Transmembrane helix</keyword>
<reference evidence="2 3" key="1">
    <citation type="journal article" date="2016" name="Front. Microbiol.">
        <title>Comparative Genomic Analysis Reveals a Diverse Repertoire of Genes Involved in Prokaryote-Eukaryote Interactions within the Pseudovibrio Genus.</title>
        <authorList>
            <person name="Romano S."/>
            <person name="Fernandez-Guerra A."/>
            <person name="Reen F.J."/>
            <person name="Glockner F.O."/>
            <person name="Crowley S.P."/>
            <person name="O'Sullivan O."/>
            <person name="Cotter P.D."/>
            <person name="Adams C."/>
            <person name="Dobson A.D."/>
            <person name="O'Gara F."/>
        </authorList>
    </citation>
    <scope>NUCLEOTIDE SEQUENCE [LARGE SCALE GENOMIC DNA]</scope>
    <source>
        <strain evidence="2 3">Ad2</strain>
    </source>
</reference>
<keyword evidence="1" id="KW-0812">Transmembrane</keyword>